<dbReference type="SUPFAM" id="SSF55729">
    <property type="entry name" value="Acyl-CoA N-acyltransferases (Nat)"/>
    <property type="match status" value="1"/>
</dbReference>
<feature type="domain" description="N-acetyltransferase" evidence="1">
    <location>
        <begin position="1"/>
        <end position="143"/>
    </location>
</feature>
<dbReference type="Pfam" id="PF13508">
    <property type="entry name" value="Acetyltransf_7"/>
    <property type="match status" value="1"/>
</dbReference>
<dbReference type="FunCoup" id="A0A0Q2MAF2">
    <property type="interactions" value="59"/>
</dbReference>
<keyword evidence="2" id="KW-0808">Transferase</keyword>
<organism evidence="2 3">
    <name type="scientific">Vibrio furnissii</name>
    <dbReference type="NCBI Taxonomy" id="29494"/>
    <lineage>
        <taxon>Bacteria</taxon>
        <taxon>Pseudomonadati</taxon>
        <taxon>Pseudomonadota</taxon>
        <taxon>Gammaproteobacteria</taxon>
        <taxon>Vibrionales</taxon>
        <taxon>Vibrionaceae</taxon>
        <taxon>Vibrio</taxon>
    </lineage>
</organism>
<dbReference type="EMBL" id="LKHS01000014">
    <property type="protein sequence ID" value="KQH85009.1"/>
    <property type="molecule type" value="Genomic_DNA"/>
</dbReference>
<comment type="caution">
    <text evidence="2">The sequence shown here is derived from an EMBL/GenBank/DDBJ whole genome shotgun (WGS) entry which is preliminary data.</text>
</comment>
<dbReference type="GO" id="GO:0016747">
    <property type="term" value="F:acyltransferase activity, transferring groups other than amino-acyl groups"/>
    <property type="evidence" value="ECO:0007669"/>
    <property type="project" value="InterPro"/>
</dbReference>
<evidence type="ECO:0000313" key="2">
    <source>
        <dbReference type="EMBL" id="KQH85009.1"/>
    </source>
</evidence>
<evidence type="ECO:0000259" key="1">
    <source>
        <dbReference type="PROSITE" id="PS51186"/>
    </source>
</evidence>
<dbReference type="PROSITE" id="PS51186">
    <property type="entry name" value="GNAT"/>
    <property type="match status" value="1"/>
</dbReference>
<dbReference type="InterPro" id="IPR000182">
    <property type="entry name" value="GNAT_dom"/>
</dbReference>
<keyword evidence="3" id="KW-1185">Reference proteome</keyword>
<evidence type="ECO:0000313" key="3">
    <source>
        <dbReference type="Proteomes" id="UP000051221"/>
    </source>
</evidence>
<dbReference type="Gene3D" id="3.40.630.30">
    <property type="match status" value="1"/>
</dbReference>
<dbReference type="CDD" id="cd04301">
    <property type="entry name" value="NAT_SF"/>
    <property type="match status" value="1"/>
</dbReference>
<dbReference type="InterPro" id="IPR016181">
    <property type="entry name" value="Acyl_CoA_acyltransferase"/>
</dbReference>
<dbReference type="RefSeq" id="WP_004728932.1">
    <property type="nucleotide sequence ID" value="NZ_CABLCD010000020.1"/>
</dbReference>
<proteinExistence type="predicted"/>
<dbReference type="GeneID" id="50536512"/>
<gene>
    <name evidence="2" type="ORF">AMR76_15750</name>
</gene>
<dbReference type="InParanoid" id="A0A0Q2MAF2"/>
<reference evidence="2 3" key="1">
    <citation type="submission" date="2015-08" db="EMBL/GenBank/DDBJ databases">
        <title>Antibacterial properties of a collection of Vibrionaceae strains.</title>
        <authorList>
            <person name="Giubergia S."/>
        </authorList>
    </citation>
    <scope>NUCLEOTIDE SEQUENCE [LARGE SCALE GENOMIC DNA]</scope>
    <source>
        <strain evidence="2 3">S0821</strain>
    </source>
</reference>
<protein>
    <submittedName>
        <fullName evidence="2">Acetyltransferase</fullName>
    </submittedName>
</protein>
<dbReference type="Proteomes" id="UP000051221">
    <property type="component" value="Unassembled WGS sequence"/>
</dbReference>
<sequence>MLIRTEAPADILAVDRLLKTVFDTDAEANLVMALRENSHRTLSLVACDDEGEVVGHAMFSPVLLNGEDLNWQGLAPLAVKAEFRHQGLGGELVNEGLASLGELGYPACVVLGNPDYYARFGFTSAEKHGFHCQWDVPADAFQIVALWDDELTGRSGEIQYCPEFADLA</sequence>
<name>A0A0Q2MAF2_VIBFU</name>
<accession>A0A0Q2MAF2</accession>
<dbReference type="AlphaFoldDB" id="A0A0Q2MAF2"/>